<evidence type="ECO:0000256" key="1">
    <source>
        <dbReference type="SAM" id="MobiDB-lite"/>
    </source>
</evidence>
<dbReference type="EMBL" id="JAMKFB020000003">
    <property type="protein sequence ID" value="KAL0198124.1"/>
    <property type="molecule type" value="Genomic_DNA"/>
</dbReference>
<dbReference type="PROSITE" id="PS00028">
    <property type="entry name" value="ZINC_FINGER_C2H2_1"/>
    <property type="match status" value="1"/>
</dbReference>
<proteinExistence type="predicted"/>
<name>A0ABD0RHV3_CIRMR</name>
<dbReference type="SUPFAM" id="SSF57667">
    <property type="entry name" value="beta-beta-alpha zinc fingers"/>
    <property type="match status" value="1"/>
</dbReference>
<feature type="non-terminal residue" evidence="3">
    <location>
        <position position="1"/>
    </location>
</feature>
<dbReference type="Gene3D" id="3.30.160.60">
    <property type="entry name" value="Classic Zinc Finger"/>
    <property type="match status" value="1"/>
</dbReference>
<protein>
    <recommendedName>
        <fullName evidence="2">C2H2-type domain-containing protein</fullName>
    </recommendedName>
</protein>
<feature type="region of interest" description="Disordered" evidence="1">
    <location>
        <begin position="56"/>
        <end position="83"/>
    </location>
</feature>
<comment type="caution">
    <text evidence="3">The sequence shown here is derived from an EMBL/GenBank/DDBJ whole genome shotgun (WGS) entry which is preliminary data.</text>
</comment>
<dbReference type="Proteomes" id="UP001529510">
    <property type="component" value="Unassembled WGS sequence"/>
</dbReference>
<feature type="non-terminal residue" evidence="3">
    <location>
        <position position="83"/>
    </location>
</feature>
<organism evidence="3 4">
    <name type="scientific">Cirrhinus mrigala</name>
    <name type="common">Mrigala</name>
    <dbReference type="NCBI Taxonomy" id="683832"/>
    <lineage>
        <taxon>Eukaryota</taxon>
        <taxon>Metazoa</taxon>
        <taxon>Chordata</taxon>
        <taxon>Craniata</taxon>
        <taxon>Vertebrata</taxon>
        <taxon>Euteleostomi</taxon>
        <taxon>Actinopterygii</taxon>
        <taxon>Neopterygii</taxon>
        <taxon>Teleostei</taxon>
        <taxon>Ostariophysi</taxon>
        <taxon>Cypriniformes</taxon>
        <taxon>Cyprinidae</taxon>
        <taxon>Labeoninae</taxon>
        <taxon>Labeonini</taxon>
        <taxon>Cirrhinus</taxon>
    </lineage>
</organism>
<evidence type="ECO:0000313" key="3">
    <source>
        <dbReference type="EMBL" id="KAL0198124.1"/>
    </source>
</evidence>
<evidence type="ECO:0000313" key="4">
    <source>
        <dbReference type="Proteomes" id="UP001529510"/>
    </source>
</evidence>
<gene>
    <name evidence="3" type="ORF">M9458_006664</name>
</gene>
<keyword evidence="4" id="KW-1185">Reference proteome</keyword>
<dbReference type="InterPro" id="IPR013087">
    <property type="entry name" value="Znf_C2H2_type"/>
</dbReference>
<feature type="domain" description="C2H2-type" evidence="2">
    <location>
        <begin position="36"/>
        <end position="56"/>
    </location>
</feature>
<reference evidence="3 4" key="1">
    <citation type="submission" date="2024-05" db="EMBL/GenBank/DDBJ databases">
        <title>Genome sequencing and assembly of Indian major carp, Cirrhinus mrigala (Hamilton, 1822).</title>
        <authorList>
            <person name="Mohindra V."/>
            <person name="Chowdhury L.M."/>
            <person name="Lal K."/>
            <person name="Jena J.K."/>
        </authorList>
    </citation>
    <scope>NUCLEOTIDE SEQUENCE [LARGE SCALE GENOMIC DNA]</scope>
    <source>
        <strain evidence="3">CM1030</strain>
        <tissue evidence="3">Blood</tissue>
    </source>
</reference>
<accession>A0ABD0RHV3</accession>
<dbReference type="InterPro" id="IPR036236">
    <property type="entry name" value="Znf_C2H2_sf"/>
</dbReference>
<evidence type="ECO:0000259" key="2">
    <source>
        <dbReference type="PROSITE" id="PS00028"/>
    </source>
</evidence>
<sequence>FTTLTYLRVHAQKHHGQEWKDSGVGRGSGPGGVLLCQLCGVHCKTPTQLQGHMATHANQTDPNVPCPISSSSSSVATVGVATP</sequence>
<dbReference type="AlphaFoldDB" id="A0ABD0RHV3"/>